<protein>
    <submittedName>
        <fullName evidence="2">Uncharacterized protein</fullName>
    </submittedName>
</protein>
<dbReference type="Proteomes" id="UP001642360">
    <property type="component" value="Unassembled WGS sequence"/>
</dbReference>
<feature type="non-terminal residue" evidence="2">
    <location>
        <position position="115"/>
    </location>
</feature>
<comment type="caution">
    <text evidence="2">The sequence shown here is derived from an EMBL/GenBank/DDBJ whole genome shotgun (WGS) entry which is preliminary data.</text>
</comment>
<evidence type="ECO:0000256" key="1">
    <source>
        <dbReference type="SAM" id="MobiDB-lite"/>
    </source>
</evidence>
<feature type="compositionally biased region" description="Polar residues" evidence="1">
    <location>
        <begin position="31"/>
        <end position="42"/>
    </location>
</feature>
<proteinExistence type="predicted"/>
<accession>A0ABC8UK48</accession>
<feature type="region of interest" description="Disordered" evidence="1">
    <location>
        <begin position="31"/>
        <end position="68"/>
    </location>
</feature>
<sequence length="115" mass="12910">MIYLLLFHKVHFPTILPYFPRIGFVHNSPSLSGHQQTLQMNPSAKVDLSSSTSLPSPLVPRSREKREKSTTIMIDQNVEAQHNDDQVAKDISLVHLVHSRNGTPSTFILIPNDPS</sequence>
<evidence type="ECO:0000313" key="3">
    <source>
        <dbReference type="Proteomes" id="UP001642360"/>
    </source>
</evidence>
<feature type="compositionally biased region" description="Low complexity" evidence="1">
    <location>
        <begin position="48"/>
        <end position="60"/>
    </location>
</feature>
<reference evidence="2 3" key="1">
    <citation type="submission" date="2024-02" db="EMBL/GenBank/DDBJ databases">
        <authorList>
            <person name="Vignale AGUSTIN F."/>
            <person name="Sosa J E."/>
            <person name="Modenutti C."/>
        </authorList>
    </citation>
    <scope>NUCLEOTIDE SEQUENCE [LARGE SCALE GENOMIC DNA]</scope>
</reference>
<organism evidence="2 3">
    <name type="scientific">Ilex paraguariensis</name>
    <name type="common">yerba mate</name>
    <dbReference type="NCBI Taxonomy" id="185542"/>
    <lineage>
        <taxon>Eukaryota</taxon>
        <taxon>Viridiplantae</taxon>
        <taxon>Streptophyta</taxon>
        <taxon>Embryophyta</taxon>
        <taxon>Tracheophyta</taxon>
        <taxon>Spermatophyta</taxon>
        <taxon>Magnoliopsida</taxon>
        <taxon>eudicotyledons</taxon>
        <taxon>Gunneridae</taxon>
        <taxon>Pentapetalae</taxon>
        <taxon>asterids</taxon>
        <taxon>campanulids</taxon>
        <taxon>Aquifoliales</taxon>
        <taxon>Aquifoliaceae</taxon>
        <taxon>Ilex</taxon>
    </lineage>
</organism>
<keyword evidence="3" id="KW-1185">Reference proteome</keyword>
<name>A0ABC8UK48_9AQUA</name>
<evidence type="ECO:0000313" key="2">
    <source>
        <dbReference type="EMBL" id="CAK9181430.1"/>
    </source>
</evidence>
<dbReference type="EMBL" id="CAUOFW020008035">
    <property type="protein sequence ID" value="CAK9181430.1"/>
    <property type="molecule type" value="Genomic_DNA"/>
</dbReference>
<gene>
    <name evidence="2" type="ORF">ILEXP_LOCUS51486</name>
</gene>
<dbReference type="AlphaFoldDB" id="A0ABC8UK48"/>